<comment type="caution">
    <text evidence="1">The sequence shown here is derived from an EMBL/GenBank/DDBJ whole genome shotgun (WGS) entry which is preliminary data.</text>
</comment>
<organism evidence="1 2">
    <name type="scientific">Aquibacillus albus</name>
    <dbReference type="NCBI Taxonomy" id="1168171"/>
    <lineage>
        <taxon>Bacteria</taxon>
        <taxon>Bacillati</taxon>
        <taxon>Bacillota</taxon>
        <taxon>Bacilli</taxon>
        <taxon>Bacillales</taxon>
        <taxon>Bacillaceae</taxon>
        <taxon>Aquibacillus</taxon>
    </lineage>
</organism>
<evidence type="ECO:0000313" key="2">
    <source>
        <dbReference type="Proteomes" id="UP001296943"/>
    </source>
</evidence>
<dbReference type="Proteomes" id="UP001296943">
    <property type="component" value="Unassembled WGS sequence"/>
</dbReference>
<protein>
    <submittedName>
        <fullName evidence="1">Uncharacterized protein</fullName>
    </submittedName>
</protein>
<sequence length="56" mass="6656">MKEVFLNNSIEEHSFKYFILCKKYIAGISGYLVAHKLIDEFHIENVEGMDFNFLLR</sequence>
<reference evidence="1 2" key="1">
    <citation type="submission" date="2021-01" db="EMBL/GenBank/DDBJ databases">
        <title>Genomic Encyclopedia of Type Strains, Phase IV (KMG-IV): sequencing the most valuable type-strain genomes for metagenomic binning, comparative biology and taxonomic classification.</title>
        <authorList>
            <person name="Goeker M."/>
        </authorList>
    </citation>
    <scope>NUCLEOTIDE SEQUENCE [LARGE SCALE GENOMIC DNA]</scope>
    <source>
        <strain evidence="1 2">DSM 23711</strain>
    </source>
</reference>
<dbReference type="RefSeq" id="WP_204500734.1">
    <property type="nucleotide sequence ID" value="NZ_JAFBDR010000016.1"/>
</dbReference>
<proteinExistence type="predicted"/>
<dbReference type="EMBL" id="JAFBDR010000016">
    <property type="protein sequence ID" value="MBM7572384.1"/>
    <property type="molecule type" value="Genomic_DNA"/>
</dbReference>
<gene>
    <name evidence="1" type="ORF">JOC48_002887</name>
</gene>
<name>A0ABS2N2R8_9BACI</name>
<keyword evidence="2" id="KW-1185">Reference proteome</keyword>
<evidence type="ECO:0000313" key="1">
    <source>
        <dbReference type="EMBL" id="MBM7572384.1"/>
    </source>
</evidence>
<accession>A0ABS2N2R8</accession>